<proteinExistence type="predicted"/>
<evidence type="ECO:0000313" key="1">
    <source>
        <dbReference type="EMBL" id="CAH6722864.1"/>
    </source>
</evidence>
<protein>
    <submittedName>
        <fullName evidence="1">Uncharacterized protein</fullName>
    </submittedName>
</protein>
<keyword evidence="2" id="KW-1185">Reference proteome</keyword>
<name>A0ACA9YDP1_9ASCO</name>
<comment type="caution">
    <text evidence="1">The sequence shown here is derived from an EMBL/GenBank/DDBJ whole genome shotgun (WGS) entry which is preliminary data.</text>
</comment>
<sequence length="331" mass="37197">MSDFIYTILDIGSTRIRCGLAGQFLPSAIVDNKGFKEVGSFPPYLELKDHSLDDETSSQIRHQLQNTYSTLIERYSLDSVNWMNSGDQWDVALHRNFLELMSFIPLTHSRCRVIIIDEFPVMVKYVISRILLIKMGFKSVQFIPKPILSGISANCGNGLVVDLSWSKFKVTSLYEYRIIDEHEGFVGLSGVNLHYKVLEKLVSTGKNADFDEIEQFIMGKGQLDVDLDEIIDSLIGPVVTTIAKLIESSPIDLRAVFKSNLIFDGGVCKVKGVKSKLGNGIKCLGAWQGGSIYCSTSILKRTRSIRKTEEITKEMIKDMTDDQGIQFNKLF</sequence>
<dbReference type="EMBL" id="CALSDN010000011">
    <property type="protein sequence ID" value="CAH6722864.1"/>
    <property type="molecule type" value="Genomic_DNA"/>
</dbReference>
<gene>
    <name evidence="1" type="ORF">CLIB1444_11S02894</name>
</gene>
<evidence type="ECO:0000313" key="2">
    <source>
        <dbReference type="Proteomes" id="UP001152531"/>
    </source>
</evidence>
<dbReference type="Proteomes" id="UP001152531">
    <property type="component" value="Unassembled WGS sequence"/>
</dbReference>
<reference evidence="1" key="1">
    <citation type="submission" date="2022-06" db="EMBL/GenBank/DDBJ databases">
        <authorList>
            <person name="Legras J.-L."/>
            <person name="Devillers H."/>
            <person name="Grondin C."/>
        </authorList>
    </citation>
    <scope>NUCLEOTIDE SEQUENCE</scope>
    <source>
        <strain evidence="1">CLIB 1444</strain>
    </source>
</reference>
<accession>A0ACA9YDP1</accession>
<organism evidence="1 2">
    <name type="scientific">[Candida] jaroonii</name>
    <dbReference type="NCBI Taxonomy" id="467808"/>
    <lineage>
        <taxon>Eukaryota</taxon>
        <taxon>Fungi</taxon>
        <taxon>Dikarya</taxon>
        <taxon>Ascomycota</taxon>
        <taxon>Saccharomycotina</taxon>
        <taxon>Pichiomycetes</taxon>
        <taxon>Debaryomycetaceae</taxon>
        <taxon>Yamadazyma</taxon>
    </lineage>
</organism>